<protein>
    <submittedName>
        <fullName evidence="3">Uncharacterized protein</fullName>
    </submittedName>
</protein>
<name>A0A7C9MY44_9RHOB</name>
<evidence type="ECO:0000256" key="2">
    <source>
        <dbReference type="SAM" id="Phobius"/>
    </source>
</evidence>
<organism evidence="3 4">
    <name type="scientific">Kangsaoukella pontilimi</name>
    <dbReference type="NCBI Taxonomy" id="2691042"/>
    <lineage>
        <taxon>Bacteria</taxon>
        <taxon>Pseudomonadati</taxon>
        <taxon>Pseudomonadota</taxon>
        <taxon>Alphaproteobacteria</taxon>
        <taxon>Rhodobacterales</taxon>
        <taxon>Paracoccaceae</taxon>
        <taxon>Kangsaoukella</taxon>
    </lineage>
</organism>
<sequence>MPLVAAPGPVLGGHLAGDGALMAEPFQGAGLTSRGAPFSFGADTDAPWHGQSFRAGRPLWSECPSRPCLPATARPMMPGFPSGEGPPPGLSKTDIGVVPLPGALTVYAAALSAMGVGIARRRRLKRPIRPRK</sequence>
<dbReference type="EMBL" id="WUPT01000001">
    <property type="protein sequence ID" value="MXQ06518.1"/>
    <property type="molecule type" value="Genomic_DNA"/>
</dbReference>
<keyword evidence="2" id="KW-1133">Transmembrane helix</keyword>
<reference evidence="3 4" key="1">
    <citation type="submission" date="2019-12" db="EMBL/GenBank/DDBJ databases">
        <authorList>
            <person name="Lee S.D."/>
        </authorList>
    </citation>
    <scope>NUCLEOTIDE SEQUENCE [LARGE SCALE GENOMIC DNA]</scope>
    <source>
        <strain evidence="3 4">GH1-50</strain>
    </source>
</reference>
<proteinExistence type="predicted"/>
<evidence type="ECO:0000256" key="1">
    <source>
        <dbReference type="SAM" id="MobiDB-lite"/>
    </source>
</evidence>
<feature type="transmembrane region" description="Helical" evidence="2">
    <location>
        <begin position="98"/>
        <end position="119"/>
    </location>
</feature>
<comment type="caution">
    <text evidence="3">The sequence shown here is derived from an EMBL/GenBank/DDBJ whole genome shotgun (WGS) entry which is preliminary data.</text>
</comment>
<evidence type="ECO:0000313" key="4">
    <source>
        <dbReference type="Proteomes" id="UP000480350"/>
    </source>
</evidence>
<gene>
    <name evidence="3" type="ORF">GQ651_01525</name>
</gene>
<dbReference type="AlphaFoldDB" id="A0A7C9MY44"/>
<keyword evidence="2" id="KW-0472">Membrane</keyword>
<feature type="region of interest" description="Disordered" evidence="1">
    <location>
        <begin position="74"/>
        <end position="93"/>
    </location>
</feature>
<keyword evidence="4" id="KW-1185">Reference proteome</keyword>
<dbReference type="RefSeq" id="WP_160762450.1">
    <property type="nucleotide sequence ID" value="NZ_WUPT01000001.1"/>
</dbReference>
<keyword evidence="2" id="KW-0812">Transmembrane</keyword>
<accession>A0A7C9MY44</accession>
<dbReference type="Proteomes" id="UP000480350">
    <property type="component" value="Unassembled WGS sequence"/>
</dbReference>
<evidence type="ECO:0000313" key="3">
    <source>
        <dbReference type="EMBL" id="MXQ06518.1"/>
    </source>
</evidence>
<reference evidence="3 4" key="2">
    <citation type="submission" date="2020-03" db="EMBL/GenBank/DDBJ databases">
        <title>Kangsaoukella pontilimi gen. nov., sp. nov., a new member of the family Rhodobacteraceae isolated from a tidal mudflat.</title>
        <authorList>
            <person name="Kim I.S."/>
        </authorList>
    </citation>
    <scope>NUCLEOTIDE SEQUENCE [LARGE SCALE GENOMIC DNA]</scope>
    <source>
        <strain evidence="3 4">GH1-50</strain>
    </source>
</reference>